<accession>A0A5A7PD90</accession>
<gene>
    <name evidence="2" type="ORF">STAS_06726</name>
</gene>
<reference evidence="3" key="1">
    <citation type="journal article" date="2019" name="Curr. Biol.">
        <title>Genome Sequence of Striga asiatica Provides Insight into the Evolution of Plant Parasitism.</title>
        <authorList>
            <person name="Yoshida S."/>
            <person name="Kim S."/>
            <person name="Wafula E.K."/>
            <person name="Tanskanen J."/>
            <person name="Kim Y.M."/>
            <person name="Honaas L."/>
            <person name="Yang Z."/>
            <person name="Spallek T."/>
            <person name="Conn C.E."/>
            <person name="Ichihashi Y."/>
            <person name="Cheong K."/>
            <person name="Cui S."/>
            <person name="Der J.P."/>
            <person name="Gundlach H."/>
            <person name="Jiao Y."/>
            <person name="Hori C."/>
            <person name="Ishida J.K."/>
            <person name="Kasahara H."/>
            <person name="Kiba T."/>
            <person name="Kim M.S."/>
            <person name="Koo N."/>
            <person name="Laohavisit A."/>
            <person name="Lee Y.H."/>
            <person name="Lumba S."/>
            <person name="McCourt P."/>
            <person name="Mortimer J.C."/>
            <person name="Mutuku J.M."/>
            <person name="Nomura T."/>
            <person name="Sasaki-Sekimoto Y."/>
            <person name="Seto Y."/>
            <person name="Wang Y."/>
            <person name="Wakatake T."/>
            <person name="Sakakibara H."/>
            <person name="Demura T."/>
            <person name="Yamaguchi S."/>
            <person name="Yoneyama K."/>
            <person name="Manabe R.I."/>
            <person name="Nelson D.C."/>
            <person name="Schulman A.H."/>
            <person name="Timko M.P."/>
            <person name="dePamphilis C.W."/>
            <person name="Choi D."/>
            <person name="Shirasu K."/>
        </authorList>
    </citation>
    <scope>NUCLEOTIDE SEQUENCE [LARGE SCALE GENOMIC DNA]</scope>
    <source>
        <strain evidence="3">cv. UVA1</strain>
    </source>
</reference>
<feature type="transmembrane region" description="Helical" evidence="1">
    <location>
        <begin position="305"/>
        <end position="320"/>
    </location>
</feature>
<evidence type="ECO:0000313" key="2">
    <source>
        <dbReference type="EMBL" id="GER30769.1"/>
    </source>
</evidence>
<keyword evidence="1" id="KW-1133">Transmembrane helix</keyword>
<dbReference type="EMBL" id="BKCP01004394">
    <property type="protein sequence ID" value="GER30769.1"/>
    <property type="molecule type" value="Genomic_DNA"/>
</dbReference>
<organism evidence="2 3">
    <name type="scientific">Striga asiatica</name>
    <name type="common">Asiatic witchweed</name>
    <name type="synonym">Buchnera asiatica</name>
    <dbReference type="NCBI Taxonomy" id="4170"/>
    <lineage>
        <taxon>Eukaryota</taxon>
        <taxon>Viridiplantae</taxon>
        <taxon>Streptophyta</taxon>
        <taxon>Embryophyta</taxon>
        <taxon>Tracheophyta</taxon>
        <taxon>Spermatophyta</taxon>
        <taxon>Magnoliopsida</taxon>
        <taxon>eudicotyledons</taxon>
        <taxon>Gunneridae</taxon>
        <taxon>Pentapetalae</taxon>
        <taxon>asterids</taxon>
        <taxon>lamiids</taxon>
        <taxon>Lamiales</taxon>
        <taxon>Orobanchaceae</taxon>
        <taxon>Buchnereae</taxon>
        <taxon>Striga</taxon>
    </lineage>
</organism>
<dbReference type="AlphaFoldDB" id="A0A5A7PD90"/>
<protein>
    <submittedName>
        <fullName evidence="2">DCD (Development and Cell Death) domain protein</fullName>
    </submittedName>
</protein>
<sequence>MDNTNQSSFWQLYHNLRHQTNTLSNLSLNDSIRRANYAAKRPVNQRRNFDFRNPGADAGSNLAGDTKTDFNDVLDWKAPINDSLGGPNFVAQVPRDPKPNFNNPGFNNGAWKAPTNENLRGPNGKYSGFGPGLNGGFNKGIYSSPSLNFNSYSTGRGFANNVVANVKVIKGGKNEDNNKDNKNNVNNENINAVDKRFNKTLPPAEALHKNETIISIFNNDDTVAENLKRQLFVEKMEASTGDARPRYVIARRIKCAFRRRFSPDRKPLRPPQSGFMKYAVPSALVLVSMKYPSGPDKGPFCEKPAAVWCFLAATGTYWLIAGRKMQAGSRKLMRLVALVSVLVSVVSLLAVFLPGEKWPLFVPPAALLMWHELKCVYRWSAAKVENVVDKIGAKQRTLPVSNNRVRESI</sequence>
<keyword evidence="1" id="KW-0812">Transmembrane</keyword>
<proteinExistence type="predicted"/>
<dbReference type="Proteomes" id="UP000325081">
    <property type="component" value="Unassembled WGS sequence"/>
</dbReference>
<evidence type="ECO:0000256" key="1">
    <source>
        <dbReference type="SAM" id="Phobius"/>
    </source>
</evidence>
<evidence type="ECO:0000313" key="3">
    <source>
        <dbReference type="Proteomes" id="UP000325081"/>
    </source>
</evidence>
<feature type="transmembrane region" description="Helical" evidence="1">
    <location>
        <begin position="332"/>
        <end position="353"/>
    </location>
</feature>
<name>A0A5A7PD90_STRAF</name>
<keyword evidence="3" id="KW-1185">Reference proteome</keyword>
<comment type="caution">
    <text evidence="2">The sequence shown here is derived from an EMBL/GenBank/DDBJ whole genome shotgun (WGS) entry which is preliminary data.</text>
</comment>
<keyword evidence="1" id="KW-0472">Membrane</keyword>